<proteinExistence type="predicted"/>
<feature type="transmembrane region" description="Helical" evidence="2">
    <location>
        <begin position="79"/>
        <end position="109"/>
    </location>
</feature>
<dbReference type="InterPro" id="IPR025520">
    <property type="entry name" value="DUF4408"/>
</dbReference>
<gene>
    <name evidence="5" type="primary">LOC113725930</name>
</gene>
<dbReference type="PANTHER" id="PTHR33098:SF75">
    <property type="entry name" value="DUF4408 DOMAIN PROTEIN"/>
    <property type="match status" value="1"/>
</dbReference>
<keyword evidence="2" id="KW-0472">Membrane</keyword>
<evidence type="ECO:0000259" key="3">
    <source>
        <dbReference type="Pfam" id="PF14364"/>
    </source>
</evidence>
<evidence type="ECO:0000313" key="4">
    <source>
        <dbReference type="Proteomes" id="UP001652660"/>
    </source>
</evidence>
<dbReference type="InterPro" id="IPR008480">
    <property type="entry name" value="DUF761_pln"/>
</dbReference>
<protein>
    <recommendedName>
        <fullName evidence="3">DUF4408 domain-containing protein</fullName>
    </recommendedName>
</protein>
<dbReference type="Pfam" id="PF05553">
    <property type="entry name" value="DUF761"/>
    <property type="match status" value="1"/>
</dbReference>
<organism evidence="4 5">
    <name type="scientific">Coffea arabica</name>
    <name type="common">Arabian coffee</name>
    <dbReference type="NCBI Taxonomy" id="13443"/>
    <lineage>
        <taxon>Eukaryota</taxon>
        <taxon>Viridiplantae</taxon>
        <taxon>Streptophyta</taxon>
        <taxon>Embryophyta</taxon>
        <taxon>Tracheophyta</taxon>
        <taxon>Spermatophyta</taxon>
        <taxon>Magnoliopsida</taxon>
        <taxon>eudicotyledons</taxon>
        <taxon>Gunneridae</taxon>
        <taxon>Pentapetalae</taxon>
        <taxon>asterids</taxon>
        <taxon>lamiids</taxon>
        <taxon>Gentianales</taxon>
        <taxon>Rubiaceae</taxon>
        <taxon>Ixoroideae</taxon>
        <taxon>Gardenieae complex</taxon>
        <taxon>Bertiereae - Coffeeae clade</taxon>
        <taxon>Coffeeae</taxon>
        <taxon>Coffea</taxon>
    </lineage>
</organism>
<dbReference type="AlphaFoldDB" id="A0A6P6VRN0"/>
<keyword evidence="4" id="KW-1185">Reference proteome</keyword>
<dbReference type="GeneID" id="113725930"/>
<feature type="transmembrane region" description="Helical" evidence="2">
    <location>
        <begin position="129"/>
        <end position="147"/>
    </location>
</feature>
<evidence type="ECO:0000313" key="5">
    <source>
        <dbReference type="RefSeq" id="XP_027105175.2"/>
    </source>
</evidence>
<dbReference type="Pfam" id="PF14364">
    <property type="entry name" value="DUF4408"/>
    <property type="match status" value="1"/>
</dbReference>
<dbReference type="RefSeq" id="XP_027105175.2">
    <property type="nucleotide sequence ID" value="XM_027249374.2"/>
</dbReference>
<reference evidence="5" key="2">
    <citation type="submission" date="2025-08" db="UniProtKB">
        <authorList>
            <consortium name="RefSeq"/>
        </authorList>
    </citation>
    <scope>IDENTIFICATION</scope>
    <source>
        <tissue evidence="5">Leaves</tissue>
    </source>
</reference>
<evidence type="ECO:0000256" key="2">
    <source>
        <dbReference type="SAM" id="Phobius"/>
    </source>
</evidence>
<evidence type="ECO:0000256" key="1">
    <source>
        <dbReference type="SAM" id="MobiDB-lite"/>
    </source>
</evidence>
<keyword evidence="2" id="KW-1133">Transmembrane helix</keyword>
<feature type="domain" description="DUF4408" evidence="3">
    <location>
        <begin position="115"/>
        <end position="147"/>
    </location>
</feature>
<name>A0A6P6VRN0_COFAR</name>
<keyword evidence="2" id="KW-0812">Transmembrane</keyword>
<accession>A0A6P6VRN0</accession>
<reference evidence="4" key="1">
    <citation type="journal article" date="2025" name="Foods">
        <title>Unveiling the Microbial Signatures of Arabica Coffee Cherries: Insights into Ripeness Specific Diversity, Functional Traits, and Implications for Quality and Safety.</title>
        <authorList>
            <consortium name="RefSeq"/>
            <person name="Tenea G.N."/>
            <person name="Cifuentes V."/>
            <person name="Reyes P."/>
            <person name="Cevallos-Vallejos M."/>
        </authorList>
    </citation>
    <scope>NUCLEOTIDE SEQUENCE [LARGE SCALE GENOMIC DNA]</scope>
</reference>
<feature type="region of interest" description="Disordered" evidence="1">
    <location>
        <begin position="380"/>
        <end position="400"/>
    </location>
</feature>
<dbReference type="PANTHER" id="PTHR33098">
    <property type="entry name" value="COTTON FIBER (DUF761)"/>
    <property type="match status" value="1"/>
</dbReference>
<dbReference type="Proteomes" id="UP001652660">
    <property type="component" value="Chromosome 2c"/>
</dbReference>
<sequence>MFISNGPHSIKSHLPRLLPGPPSISPPLFISPATHLPQNHATWKEKFPRLKAKHIHSTLWSVGNYKSEGKKIMSFPTTLLLSLKIILISTGAISMAMGMIFSVPSITAFTCYDLPVVWKSVVTWLKPPYLYFIINVIIITIAASSRFSHHHQSKNSDSYQSREPLISVRTPPPSDVVAAVVLAQREDELNRNAVEAPGPLALPPPPVVEVYVAEDEDEDEDEKVVELKPVVVNGVQFEAVGGTEDADDVANDEWVVWESSATPSQKMVSPESPLDLLLPEKEKPLTASRFGHRKPIKTSPEGGRALRVARPKRDQTLESTWKMITDGRHVPLTRHLKRSDTWENHGREVLVNPSLDSEHDFTPDHVPKSQTFRERTSYYDAQTTGPPVPGRIHREPSPGQDELNRRVEAFIKKFNEDMRLQRQESLNQYMEMINRGAN</sequence>
<dbReference type="OrthoDB" id="1933168at2759"/>